<sequence length="546" mass="59991">MMHKLNGRFRLLAASAALAMVMGASQPAFAETPKDTLVEAFAIDDIISMDPGEAFELSTAEMTSNTYSLLVRLDLNDTTKVVGDLADSWTVSDDGLTYTFKLKPGLKFASGNPITAEDVAYSFERAVKLDKSPAFILTQFGLNGDNVTEKAKAADETTFVFTVDQAYAPSFVLNCLTATVASVVDKKLVLEHVKAVTPTADYKYDNDFGNEWLKTGYAGSGAFKLREWRANEVVVLERNDNFYGDPAKLARVIYRHMKESSGQRLALEAGDVDVARNLEPGDYEAVAKNGDLATTSAAKGSIYYISLNQKNEALAKPEVREAFKYLVDYDAIGSTLIKGIGEIHQSFLPKGVLGALDENPYKFDVAKAKELLAKAGYPDGFSVTMDVRNTQPVTGVAESFQQTLGQAGVKLEIIPGDGKQTLTKYRARNHDMYIGVWGMDYFDPNSNAETFTSNPDNSDEGKNKTLAWRNAWDVPELTKKTKEALLERDGAKRAETYKELQKTVLAESPFVVIFQQTEVAGLRGNLKGLKLGPSFDTNYVWNVSKE</sequence>
<dbReference type="InterPro" id="IPR000914">
    <property type="entry name" value="SBP_5_dom"/>
</dbReference>
<dbReference type="PIRSF" id="PIRSF002741">
    <property type="entry name" value="MppA"/>
    <property type="match status" value="1"/>
</dbReference>
<evidence type="ECO:0000313" key="3">
    <source>
        <dbReference type="EMBL" id="QLL62811.1"/>
    </source>
</evidence>
<dbReference type="Gene3D" id="3.90.76.10">
    <property type="entry name" value="Dipeptide-binding Protein, Domain 1"/>
    <property type="match status" value="1"/>
</dbReference>
<organism evidence="3 4">
    <name type="scientific">Sinorhizobium mexicanum</name>
    <dbReference type="NCBI Taxonomy" id="375549"/>
    <lineage>
        <taxon>Bacteria</taxon>
        <taxon>Pseudomonadati</taxon>
        <taxon>Pseudomonadota</taxon>
        <taxon>Alphaproteobacteria</taxon>
        <taxon>Hyphomicrobiales</taxon>
        <taxon>Rhizobiaceae</taxon>
        <taxon>Sinorhizobium/Ensifer group</taxon>
        <taxon>Sinorhizobium</taxon>
    </lineage>
</organism>
<evidence type="ECO:0000313" key="4">
    <source>
        <dbReference type="Proteomes" id="UP000510721"/>
    </source>
</evidence>
<dbReference type="PANTHER" id="PTHR30290:SF34">
    <property type="entry name" value="ABC TRANSPORTER, PERIPLASMIC OLIGO-PEPTIDE BINDING PROTEIN, PUTATIVE-RELATED"/>
    <property type="match status" value="1"/>
</dbReference>
<proteinExistence type="inferred from homology"/>
<dbReference type="AlphaFoldDB" id="A0A859QVM1"/>
<keyword evidence="4" id="KW-1185">Reference proteome</keyword>
<dbReference type="EMBL" id="CP041238">
    <property type="protein sequence ID" value="QLL62811.1"/>
    <property type="molecule type" value="Genomic_DNA"/>
</dbReference>
<gene>
    <name evidence="3" type="ORF">FKV68_15850</name>
</gene>
<dbReference type="InterPro" id="IPR030678">
    <property type="entry name" value="Peptide/Ni-bd"/>
</dbReference>
<dbReference type="GO" id="GO:0015833">
    <property type="term" value="P:peptide transport"/>
    <property type="evidence" value="ECO:0007669"/>
    <property type="project" value="TreeGrafter"/>
</dbReference>
<dbReference type="PANTHER" id="PTHR30290">
    <property type="entry name" value="PERIPLASMIC BINDING COMPONENT OF ABC TRANSPORTER"/>
    <property type="match status" value="1"/>
</dbReference>
<dbReference type="Gene3D" id="3.10.105.10">
    <property type="entry name" value="Dipeptide-binding Protein, Domain 3"/>
    <property type="match status" value="1"/>
</dbReference>
<dbReference type="Gene3D" id="3.40.190.10">
    <property type="entry name" value="Periplasmic binding protein-like II"/>
    <property type="match status" value="1"/>
</dbReference>
<dbReference type="Pfam" id="PF00496">
    <property type="entry name" value="SBP_bac_5"/>
    <property type="match status" value="1"/>
</dbReference>
<dbReference type="RefSeq" id="WP_180938700.1">
    <property type="nucleotide sequence ID" value="NZ_CP041238.1"/>
</dbReference>
<comment type="subcellular location">
    <subcellularLocation>
        <location evidence="1">Periplasm</location>
    </subcellularLocation>
</comment>
<dbReference type="KEGG" id="emx:FKV68_15850"/>
<dbReference type="GO" id="GO:1904680">
    <property type="term" value="F:peptide transmembrane transporter activity"/>
    <property type="evidence" value="ECO:0007669"/>
    <property type="project" value="TreeGrafter"/>
</dbReference>
<comment type="similarity">
    <text evidence="2">Belongs to the bacterial solute-binding protein 5 family.</text>
</comment>
<dbReference type="Proteomes" id="UP000510721">
    <property type="component" value="Chromosome"/>
</dbReference>
<dbReference type="GO" id="GO:0030288">
    <property type="term" value="C:outer membrane-bounded periplasmic space"/>
    <property type="evidence" value="ECO:0007669"/>
    <property type="project" value="UniProtKB-ARBA"/>
</dbReference>
<dbReference type="SUPFAM" id="SSF53850">
    <property type="entry name" value="Periplasmic binding protein-like II"/>
    <property type="match status" value="1"/>
</dbReference>
<evidence type="ECO:0000256" key="2">
    <source>
        <dbReference type="ARBA" id="ARBA00005695"/>
    </source>
</evidence>
<dbReference type="CDD" id="cd08512">
    <property type="entry name" value="PBP2_NikA_DppA_OppA_like_7"/>
    <property type="match status" value="1"/>
</dbReference>
<dbReference type="InterPro" id="IPR039424">
    <property type="entry name" value="SBP_5"/>
</dbReference>
<evidence type="ECO:0000256" key="1">
    <source>
        <dbReference type="ARBA" id="ARBA00004418"/>
    </source>
</evidence>
<accession>A0A859QVM1</accession>
<reference evidence="3 4" key="1">
    <citation type="submission" date="2019-06" db="EMBL/GenBank/DDBJ databases">
        <title>Complete genome sequence of Ensifer mexicanus ITTG R7 isolated from nodules of Acacia angustissima (Mill.) Kuntze.</title>
        <authorList>
            <person name="Rincon-Rosales R."/>
            <person name="Rogel M.A."/>
            <person name="Guerrero G."/>
            <person name="Rincon-Molina C.I."/>
            <person name="Lopez-Lopez A."/>
            <person name="Martinez-Romero E."/>
        </authorList>
    </citation>
    <scope>NUCLEOTIDE SEQUENCE [LARGE SCALE GENOMIC DNA]</scope>
    <source>
        <strain evidence="3 4">ITTG R7</strain>
    </source>
</reference>
<name>A0A859QVM1_9HYPH</name>
<protein>
    <submittedName>
        <fullName evidence="3">ABC transporter substrate-binding protein</fullName>
    </submittedName>
</protein>
<dbReference type="GO" id="GO:0043190">
    <property type="term" value="C:ATP-binding cassette (ABC) transporter complex"/>
    <property type="evidence" value="ECO:0007669"/>
    <property type="project" value="InterPro"/>
</dbReference>